<dbReference type="OrthoDB" id="2687620at2759"/>
<keyword evidence="5" id="KW-0808">Transferase</keyword>
<dbReference type="EC" id="2.7.11.1" evidence="1"/>
<evidence type="ECO:0000256" key="1">
    <source>
        <dbReference type="ARBA" id="ARBA00012513"/>
    </source>
</evidence>
<dbReference type="EMBL" id="CAJFDI010000006">
    <property type="protein sequence ID" value="CAD5235511.1"/>
    <property type="molecule type" value="Genomic_DNA"/>
</dbReference>
<evidence type="ECO:0000256" key="5">
    <source>
        <dbReference type="RuleBase" id="RU000304"/>
    </source>
</evidence>
<keyword evidence="5" id="KW-0723">Serine/threonine-protein kinase</keyword>
<dbReference type="eggNOG" id="KOG1164">
    <property type="taxonomic scope" value="Eukaryota"/>
</dbReference>
<keyword evidence="5" id="KW-0418">Kinase</keyword>
<dbReference type="GO" id="GO:0005524">
    <property type="term" value="F:ATP binding"/>
    <property type="evidence" value="ECO:0007669"/>
    <property type="project" value="UniProtKB-UniRule"/>
</dbReference>
<dbReference type="Proteomes" id="UP000582659">
    <property type="component" value="Unassembled WGS sequence"/>
</dbReference>
<dbReference type="AlphaFoldDB" id="A0A1I7S9L3"/>
<evidence type="ECO:0000313" key="11">
    <source>
        <dbReference type="Proteomes" id="UP000659654"/>
    </source>
</evidence>
<dbReference type="PROSITE" id="PS00107">
    <property type="entry name" value="PROTEIN_KINASE_ATP"/>
    <property type="match status" value="1"/>
</dbReference>
<reference evidence="9" key="2">
    <citation type="submission" date="2020-08" db="EMBL/GenBank/DDBJ databases">
        <authorList>
            <person name="Kikuchi T."/>
        </authorList>
    </citation>
    <scope>NUCLEOTIDE SEQUENCE</scope>
    <source>
        <strain evidence="8">Ka4C1</strain>
    </source>
</reference>
<name>A0A1I7S9L3_BURXY</name>
<dbReference type="EMBL" id="CAJFCV020000006">
    <property type="protein sequence ID" value="CAG9131944.1"/>
    <property type="molecule type" value="Genomic_DNA"/>
</dbReference>
<gene>
    <name evidence="8" type="ORF">BXYJ_LOCUS15602</name>
</gene>
<feature type="region of interest" description="Disordered" evidence="6">
    <location>
        <begin position="390"/>
        <end position="409"/>
    </location>
</feature>
<dbReference type="eggNOG" id="KOG2621">
    <property type="taxonomic scope" value="Eukaryota"/>
</dbReference>
<keyword evidence="11" id="KW-1185">Reference proteome</keyword>
<accession>A0A1I7S9L3</accession>
<dbReference type="InterPro" id="IPR017441">
    <property type="entry name" value="Protein_kinase_ATP_BS"/>
</dbReference>
<organism evidence="10 12">
    <name type="scientific">Bursaphelenchus xylophilus</name>
    <name type="common">Pinewood nematode worm</name>
    <name type="synonym">Aphelenchoides xylophilus</name>
    <dbReference type="NCBI Taxonomy" id="6326"/>
    <lineage>
        <taxon>Eukaryota</taxon>
        <taxon>Metazoa</taxon>
        <taxon>Ecdysozoa</taxon>
        <taxon>Nematoda</taxon>
        <taxon>Chromadorea</taxon>
        <taxon>Rhabditida</taxon>
        <taxon>Tylenchina</taxon>
        <taxon>Tylenchomorpha</taxon>
        <taxon>Aphelenchoidea</taxon>
        <taxon>Aphelenchoididae</taxon>
        <taxon>Bursaphelenchus</taxon>
    </lineage>
</organism>
<evidence type="ECO:0000313" key="10">
    <source>
        <dbReference type="Proteomes" id="UP000095284"/>
    </source>
</evidence>
<keyword evidence="3 4" id="KW-0067">ATP-binding</keyword>
<dbReference type="PROSITE" id="PS00108">
    <property type="entry name" value="PROTEIN_KINASE_ST"/>
    <property type="match status" value="1"/>
</dbReference>
<evidence type="ECO:0000256" key="4">
    <source>
        <dbReference type="PROSITE-ProRule" id="PRU10141"/>
    </source>
</evidence>
<dbReference type="InterPro" id="IPR008271">
    <property type="entry name" value="Ser/Thr_kinase_AS"/>
</dbReference>
<evidence type="ECO:0000256" key="2">
    <source>
        <dbReference type="ARBA" id="ARBA00022741"/>
    </source>
</evidence>
<dbReference type="Pfam" id="PF00069">
    <property type="entry name" value="Pkinase"/>
    <property type="match status" value="1"/>
</dbReference>
<dbReference type="WBParaSite" id="BXY_0971000.1">
    <property type="protein sequence ID" value="BXY_0971000.1"/>
    <property type="gene ID" value="BXY_0971000"/>
</dbReference>
<dbReference type="PANTHER" id="PTHR11909">
    <property type="entry name" value="CASEIN KINASE-RELATED"/>
    <property type="match status" value="1"/>
</dbReference>
<comment type="similarity">
    <text evidence="5">Belongs to the protein kinase superfamily.</text>
</comment>
<dbReference type="PROSITE" id="PS50011">
    <property type="entry name" value="PROTEIN_KINASE_DOM"/>
    <property type="match status" value="1"/>
</dbReference>
<feature type="binding site" evidence="4">
    <location>
        <position position="67"/>
    </location>
    <ligand>
        <name>ATP</name>
        <dbReference type="ChEBI" id="CHEBI:30616"/>
    </ligand>
</feature>
<dbReference type="InterPro" id="IPR000719">
    <property type="entry name" value="Prot_kinase_dom"/>
</dbReference>
<protein>
    <recommendedName>
        <fullName evidence="1">non-specific serine/threonine protein kinase</fullName>
        <ecNumber evidence="1">2.7.11.1</ecNumber>
    </recommendedName>
</protein>
<dbReference type="GO" id="GO:0004674">
    <property type="term" value="F:protein serine/threonine kinase activity"/>
    <property type="evidence" value="ECO:0007669"/>
    <property type="project" value="UniProtKB-KW"/>
</dbReference>
<sequence>MMVETCKSPLKRSPTLKVERGPSAEVYARVGESFHSRYRIEKLLGKGGFGQVFQAKDTMTNRVVALKVEPIDRQNRIAMEAIVLRAVFRRAHFAQMYEHNMNGAFSYLTMPVLGDNLFDLRRLEENRRFDQETMLEVFESLVTALQTLHGAGFIHRDIKPANFCFGKRPGDRNHVYLIDFGMARQYLQRDGKRKKKRLRCPFRGTARYCSARVHKACEQGPCDDMYSLLYSMIELCEGDLPWRGDEPEPELCSMKSEPRSGMDRFLRYTPRNLLCIAHYLDSKGFEDDLDYEYIQKIIAESFEYLDQNASIETLTASFEKAEIKGSDYPNSPTPQPNTSSRFSYNPYEPHLMQKSSPTTKFFQRSNPIKRTQLFPEGSNGNRCTLTSFQPLSPSPYSGNRQSVWLNERV</sequence>
<dbReference type="Proteomes" id="UP000095284">
    <property type="component" value="Unplaced"/>
</dbReference>
<dbReference type="SMR" id="A0A1I7S9L3"/>
<evidence type="ECO:0000256" key="6">
    <source>
        <dbReference type="SAM" id="MobiDB-lite"/>
    </source>
</evidence>
<evidence type="ECO:0000313" key="8">
    <source>
        <dbReference type="EMBL" id="CAD5235511.1"/>
    </source>
</evidence>
<dbReference type="Proteomes" id="UP000659654">
    <property type="component" value="Unassembled WGS sequence"/>
</dbReference>
<evidence type="ECO:0000313" key="12">
    <source>
        <dbReference type="WBParaSite" id="BXY_0971000.1"/>
    </source>
</evidence>
<keyword evidence="2 4" id="KW-0547">Nucleotide-binding</keyword>
<dbReference type="Gene3D" id="1.10.510.10">
    <property type="entry name" value="Transferase(Phosphotransferase) domain 1"/>
    <property type="match status" value="1"/>
</dbReference>
<proteinExistence type="inferred from homology"/>
<dbReference type="SMART" id="SM00220">
    <property type="entry name" value="S_TKc"/>
    <property type="match status" value="1"/>
</dbReference>
<evidence type="ECO:0000313" key="9">
    <source>
        <dbReference type="EMBL" id="CAG9131944.1"/>
    </source>
</evidence>
<dbReference type="SUPFAM" id="SSF56112">
    <property type="entry name" value="Protein kinase-like (PK-like)"/>
    <property type="match status" value="1"/>
</dbReference>
<evidence type="ECO:0000259" key="7">
    <source>
        <dbReference type="PROSITE" id="PS50011"/>
    </source>
</evidence>
<evidence type="ECO:0000256" key="3">
    <source>
        <dbReference type="ARBA" id="ARBA00022840"/>
    </source>
</evidence>
<dbReference type="InterPro" id="IPR011009">
    <property type="entry name" value="Kinase-like_dom_sf"/>
</dbReference>
<reference evidence="12" key="1">
    <citation type="submission" date="2016-11" db="UniProtKB">
        <authorList>
            <consortium name="WormBaseParasite"/>
        </authorList>
    </citation>
    <scope>IDENTIFICATION</scope>
</reference>
<dbReference type="InterPro" id="IPR050235">
    <property type="entry name" value="CK1_Ser-Thr_kinase"/>
</dbReference>
<feature type="domain" description="Protein kinase" evidence="7">
    <location>
        <begin position="38"/>
        <end position="348"/>
    </location>
</feature>